<reference evidence="3 4" key="1">
    <citation type="submission" date="2018-09" db="EMBL/GenBank/DDBJ databases">
        <title>Paenibacillus SK2017-BO5.</title>
        <authorList>
            <person name="Piskunova J.V."/>
            <person name="Dubiley S.A."/>
            <person name="Severinov K.V."/>
        </authorList>
    </citation>
    <scope>NUCLEOTIDE SEQUENCE [LARGE SCALE GENOMIC DNA]</scope>
    <source>
        <strain evidence="3 4">BO5</strain>
    </source>
</reference>
<dbReference type="AlphaFoldDB" id="A0A3A3GMD9"/>
<evidence type="ECO:0000259" key="2">
    <source>
        <dbReference type="PROSITE" id="PS50995"/>
    </source>
</evidence>
<protein>
    <submittedName>
        <fullName evidence="3">MarR family transcriptional regulator</fullName>
    </submittedName>
</protein>
<dbReference type="SUPFAM" id="SSF46785">
    <property type="entry name" value="Winged helix' DNA-binding domain"/>
    <property type="match status" value="1"/>
</dbReference>
<dbReference type="InterPro" id="IPR000835">
    <property type="entry name" value="HTH_MarR-typ"/>
</dbReference>
<name>A0A3A3GMD9_PANTH</name>
<dbReference type="EMBL" id="QYZD01000009">
    <property type="protein sequence ID" value="RJG23826.1"/>
    <property type="molecule type" value="Genomic_DNA"/>
</dbReference>
<dbReference type="GO" id="GO:0003677">
    <property type="term" value="F:DNA binding"/>
    <property type="evidence" value="ECO:0007669"/>
    <property type="project" value="UniProtKB-KW"/>
</dbReference>
<dbReference type="Gene3D" id="1.10.10.10">
    <property type="entry name" value="Winged helix-like DNA-binding domain superfamily/Winged helix DNA-binding domain"/>
    <property type="match status" value="1"/>
</dbReference>
<dbReference type="Proteomes" id="UP000266177">
    <property type="component" value="Unassembled WGS sequence"/>
</dbReference>
<evidence type="ECO:0000313" key="4">
    <source>
        <dbReference type="Proteomes" id="UP000266177"/>
    </source>
</evidence>
<dbReference type="InterPro" id="IPR036388">
    <property type="entry name" value="WH-like_DNA-bd_sf"/>
</dbReference>
<dbReference type="PRINTS" id="PR00598">
    <property type="entry name" value="HTHMARR"/>
</dbReference>
<gene>
    <name evidence="3" type="ORF">DQX05_12475</name>
</gene>
<evidence type="ECO:0000256" key="1">
    <source>
        <dbReference type="ARBA" id="ARBA00023125"/>
    </source>
</evidence>
<organism evidence="3 4">
    <name type="scientific">Paenibacillus thiaminolyticus</name>
    <name type="common">Bacillus thiaminolyticus</name>
    <dbReference type="NCBI Taxonomy" id="49283"/>
    <lineage>
        <taxon>Bacteria</taxon>
        <taxon>Bacillati</taxon>
        <taxon>Bacillota</taxon>
        <taxon>Bacilli</taxon>
        <taxon>Bacillales</taxon>
        <taxon>Paenibacillaceae</taxon>
        <taxon>Paenibacillus</taxon>
    </lineage>
</organism>
<feature type="domain" description="HTH marR-type" evidence="2">
    <location>
        <begin position="5"/>
        <end position="143"/>
    </location>
</feature>
<dbReference type="PROSITE" id="PS50995">
    <property type="entry name" value="HTH_MARR_2"/>
    <property type="match status" value="1"/>
</dbReference>
<dbReference type="PANTHER" id="PTHR33164:SF99">
    <property type="entry name" value="MARR FAMILY REGULATORY PROTEIN"/>
    <property type="match status" value="1"/>
</dbReference>
<dbReference type="GO" id="GO:0003700">
    <property type="term" value="F:DNA-binding transcription factor activity"/>
    <property type="evidence" value="ECO:0007669"/>
    <property type="project" value="InterPro"/>
</dbReference>
<dbReference type="InterPro" id="IPR011991">
    <property type="entry name" value="ArsR-like_HTH"/>
</dbReference>
<keyword evidence="1" id="KW-0238">DNA-binding</keyword>
<dbReference type="PANTHER" id="PTHR33164">
    <property type="entry name" value="TRANSCRIPTIONAL REGULATOR, MARR FAMILY"/>
    <property type="match status" value="1"/>
</dbReference>
<comment type="caution">
    <text evidence="3">The sequence shown here is derived from an EMBL/GenBank/DDBJ whole genome shotgun (WGS) entry which is preliminary data.</text>
</comment>
<dbReference type="Pfam" id="PF01047">
    <property type="entry name" value="MarR"/>
    <property type="match status" value="1"/>
</dbReference>
<dbReference type="CDD" id="cd00090">
    <property type="entry name" value="HTH_ARSR"/>
    <property type="match status" value="1"/>
</dbReference>
<sequence>MKKASDDLVRLVKEMNEADYAMNVMLIQAHEFLNDSEITAKQTILLELVHKHGRLTVSELAERMKVSSSAVSQIVSKMEKAKYVTREINPNNRREIFVRLDERGAEHFAREEELERTIIDRYYSQLDYEEVVTLRNIILKLKGIVEKDYKGRAETN</sequence>
<dbReference type="RefSeq" id="WP_119793966.1">
    <property type="nucleotide sequence ID" value="NZ_QYZD01000009.1"/>
</dbReference>
<accession>A0A3A3GMD9</accession>
<dbReference type="InterPro" id="IPR036390">
    <property type="entry name" value="WH_DNA-bd_sf"/>
</dbReference>
<dbReference type="GO" id="GO:0006950">
    <property type="term" value="P:response to stress"/>
    <property type="evidence" value="ECO:0007669"/>
    <property type="project" value="TreeGrafter"/>
</dbReference>
<dbReference type="InterPro" id="IPR039422">
    <property type="entry name" value="MarR/SlyA-like"/>
</dbReference>
<proteinExistence type="predicted"/>
<evidence type="ECO:0000313" key="3">
    <source>
        <dbReference type="EMBL" id="RJG23826.1"/>
    </source>
</evidence>
<dbReference type="SMART" id="SM00347">
    <property type="entry name" value="HTH_MARR"/>
    <property type="match status" value="1"/>
</dbReference>
<dbReference type="OrthoDB" id="2355600at2"/>